<reference evidence="3" key="1">
    <citation type="submission" date="2019-12" db="EMBL/GenBank/DDBJ databases">
        <authorList>
            <person name="zhang j."/>
            <person name="sun C.M."/>
        </authorList>
    </citation>
    <scope>NUCLEOTIDE SEQUENCE</scope>
    <source>
        <strain evidence="3">NS-1</strain>
    </source>
</reference>
<dbReference type="EMBL" id="CP046640">
    <property type="protein sequence ID" value="QTL99177.1"/>
    <property type="molecule type" value="Genomic_DNA"/>
</dbReference>
<dbReference type="InterPro" id="IPR052713">
    <property type="entry name" value="FeoA"/>
</dbReference>
<evidence type="ECO:0000259" key="2">
    <source>
        <dbReference type="SMART" id="SM00899"/>
    </source>
</evidence>
<keyword evidence="1" id="KW-0408">Iron</keyword>
<dbReference type="SUPFAM" id="SSF50037">
    <property type="entry name" value="C-terminal domain of transcriptional repressors"/>
    <property type="match status" value="1"/>
</dbReference>
<dbReference type="Pfam" id="PF04023">
    <property type="entry name" value="FeoA"/>
    <property type="match status" value="1"/>
</dbReference>
<dbReference type="Proteomes" id="UP000665020">
    <property type="component" value="Chromosome"/>
</dbReference>
<dbReference type="InterPro" id="IPR008988">
    <property type="entry name" value="Transcriptional_repressor_C"/>
</dbReference>
<accession>A0A8A7KK06</accession>
<name>A0A8A7KK06_9FIRM</name>
<dbReference type="SMART" id="SM00899">
    <property type="entry name" value="FeoA"/>
    <property type="match status" value="1"/>
</dbReference>
<dbReference type="PANTHER" id="PTHR42954">
    <property type="entry name" value="FE(2+) TRANSPORT PROTEIN A"/>
    <property type="match status" value="1"/>
</dbReference>
<protein>
    <submittedName>
        <fullName evidence="3">Iron transporter FeoA</fullName>
    </submittedName>
</protein>
<dbReference type="GO" id="GO:0046914">
    <property type="term" value="F:transition metal ion binding"/>
    <property type="evidence" value="ECO:0007669"/>
    <property type="project" value="InterPro"/>
</dbReference>
<gene>
    <name evidence="3" type="ORF">GM661_15040</name>
</gene>
<dbReference type="PANTHER" id="PTHR42954:SF2">
    <property type="entry name" value="FE(2+) TRANSPORT PROTEIN A"/>
    <property type="match status" value="1"/>
</dbReference>
<keyword evidence="4" id="KW-1185">Reference proteome</keyword>
<dbReference type="InterPro" id="IPR007167">
    <property type="entry name" value="Fe-transptr_FeoA-like"/>
</dbReference>
<proteinExistence type="predicted"/>
<feature type="domain" description="Ferrous iron transporter FeoA-like" evidence="2">
    <location>
        <begin position="7"/>
        <end position="79"/>
    </location>
</feature>
<dbReference type="AlphaFoldDB" id="A0A8A7KK06"/>
<dbReference type="KEGG" id="ifn:GM661_15040"/>
<dbReference type="InterPro" id="IPR038157">
    <property type="entry name" value="FeoA_core_dom"/>
</dbReference>
<organism evidence="3 4">
    <name type="scientific">Iocasia fonsfrigidae</name>
    <dbReference type="NCBI Taxonomy" id="2682810"/>
    <lineage>
        <taxon>Bacteria</taxon>
        <taxon>Bacillati</taxon>
        <taxon>Bacillota</taxon>
        <taxon>Clostridia</taxon>
        <taxon>Halanaerobiales</taxon>
        <taxon>Halanaerobiaceae</taxon>
        <taxon>Iocasia</taxon>
    </lineage>
</organism>
<dbReference type="Gene3D" id="2.30.30.90">
    <property type="match status" value="1"/>
</dbReference>
<evidence type="ECO:0000256" key="1">
    <source>
        <dbReference type="ARBA" id="ARBA00023004"/>
    </source>
</evidence>
<dbReference type="RefSeq" id="WP_125991499.1">
    <property type="nucleotide sequence ID" value="NZ_CP046640.1"/>
</dbReference>
<evidence type="ECO:0000313" key="4">
    <source>
        <dbReference type="Proteomes" id="UP000665020"/>
    </source>
</evidence>
<evidence type="ECO:0000313" key="3">
    <source>
        <dbReference type="EMBL" id="QTL99177.1"/>
    </source>
</evidence>
<sequence length="80" mass="8863">MQTNNMVSLKELAVGKKGMIVRITAKGSLKRRFLDMGLVQGAQVKVKGKAPMGDPIKVDIKGYNLSLRKKEADEIYVEVE</sequence>